<dbReference type="GO" id="GO:0016787">
    <property type="term" value="F:hydrolase activity"/>
    <property type="evidence" value="ECO:0007669"/>
    <property type="project" value="UniProtKB-KW"/>
</dbReference>
<dbReference type="GO" id="GO:0046872">
    <property type="term" value="F:metal ion binding"/>
    <property type="evidence" value="ECO:0007669"/>
    <property type="project" value="UniProtKB-KW"/>
</dbReference>
<dbReference type="Proteomes" id="UP000616724">
    <property type="component" value="Unassembled WGS sequence"/>
</dbReference>
<sequence>MIIPIVDEGLGNSSYLVDLGDGRALAVDASRDLRALRTAAASHGLTVAFAADTHLHADFLSGARQLAADDGARVLASAAGMRAFDHTGLTDGDEVGLGGLTLRALATPGHTGEHLAFVLLDGPRPLGVFSGGSLIVGSAARTDLSGAEHTEALARAQYRSLRRLAELPEETALWPTHGAGSFCSAPPGAQRTSTIGAEKAANPLLQVPDGDAFVAALLGSLGSFPPYFLTLPEANRRGAPVMTGAPALTELEAEAVRRLRAEGAVIVDVRPVRAFAAAHIPGALSIPLRGQFASWLGWLLDPAAPYVIVRDPGQDVAEIGWQAAKIGYEACAGELAGGMAAWDGPTQRIDLVGADRLDGVQVLDVRQDAEYAAGHLPGAAHIELGALPGRADAAPDGPVAVMCGHGERAMTAASLLARIGHRSVRVLRGGPEDWAKATGRTLAEGQT</sequence>
<dbReference type="AlphaFoldDB" id="A0A8J3RQ94"/>
<dbReference type="Pfam" id="PF00581">
    <property type="entry name" value="Rhodanese"/>
    <property type="match status" value="2"/>
</dbReference>
<evidence type="ECO:0000256" key="1">
    <source>
        <dbReference type="ARBA" id="ARBA00022723"/>
    </source>
</evidence>
<dbReference type="InterPro" id="IPR036866">
    <property type="entry name" value="RibonucZ/Hydroxyglut_hydro"/>
</dbReference>
<dbReference type="RefSeq" id="WP_203893734.1">
    <property type="nucleotide sequence ID" value="NZ_BOOH01000047.1"/>
</dbReference>
<dbReference type="PANTHER" id="PTHR43084">
    <property type="entry name" value="PERSULFIDE DIOXYGENASE ETHE1"/>
    <property type="match status" value="1"/>
</dbReference>
<evidence type="ECO:0000313" key="3">
    <source>
        <dbReference type="EMBL" id="GIH79260.1"/>
    </source>
</evidence>
<feature type="domain" description="Rhodanese" evidence="2">
    <location>
        <begin position="356"/>
        <end position="443"/>
    </location>
</feature>
<dbReference type="InterPro" id="IPR044528">
    <property type="entry name" value="POD-like_MBL-fold"/>
</dbReference>
<accession>A0A8J3RQ94</accession>
<dbReference type="PROSITE" id="PS00380">
    <property type="entry name" value="RHODANESE_1"/>
    <property type="match status" value="2"/>
</dbReference>
<proteinExistence type="predicted"/>
<protein>
    <submittedName>
        <fullName evidence="3">Zn-dependent hydrolase</fullName>
    </submittedName>
</protein>
<dbReference type="PROSITE" id="PS50206">
    <property type="entry name" value="RHODANESE_3"/>
    <property type="match status" value="2"/>
</dbReference>
<dbReference type="SMART" id="SM00849">
    <property type="entry name" value="Lactamase_B"/>
    <property type="match status" value="1"/>
</dbReference>
<comment type="caution">
    <text evidence="3">The sequence shown here is derived from an EMBL/GenBank/DDBJ whole genome shotgun (WGS) entry which is preliminary data.</text>
</comment>
<organism evidence="3 4">
    <name type="scientific">Planobispora longispora</name>
    <dbReference type="NCBI Taxonomy" id="28887"/>
    <lineage>
        <taxon>Bacteria</taxon>
        <taxon>Bacillati</taxon>
        <taxon>Actinomycetota</taxon>
        <taxon>Actinomycetes</taxon>
        <taxon>Streptosporangiales</taxon>
        <taxon>Streptosporangiaceae</taxon>
        <taxon>Planobispora</taxon>
    </lineage>
</organism>
<keyword evidence="1" id="KW-0479">Metal-binding</keyword>
<dbReference type="InterPro" id="IPR036873">
    <property type="entry name" value="Rhodanese-like_dom_sf"/>
</dbReference>
<dbReference type="GO" id="GO:0070813">
    <property type="term" value="P:hydrogen sulfide metabolic process"/>
    <property type="evidence" value="ECO:0007669"/>
    <property type="project" value="TreeGrafter"/>
</dbReference>
<dbReference type="InterPro" id="IPR051682">
    <property type="entry name" value="Mito_Persulfide_Diox"/>
</dbReference>
<dbReference type="SUPFAM" id="SSF56281">
    <property type="entry name" value="Metallo-hydrolase/oxidoreductase"/>
    <property type="match status" value="1"/>
</dbReference>
<reference evidence="3 4" key="1">
    <citation type="submission" date="2021-01" db="EMBL/GenBank/DDBJ databases">
        <title>Whole genome shotgun sequence of Planobispora longispora NBRC 13918.</title>
        <authorList>
            <person name="Komaki H."/>
            <person name="Tamura T."/>
        </authorList>
    </citation>
    <scope>NUCLEOTIDE SEQUENCE [LARGE SCALE GENOMIC DNA]</scope>
    <source>
        <strain evidence="3 4">NBRC 13918</strain>
    </source>
</reference>
<dbReference type="SUPFAM" id="SSF52821">
    <property type="entry name" value="Rhodanese/Cell cycle control phosphatase"/>
    <property type="match status" value="2"/>
</dbReference>
<dbReference type="GO" id="GO:0050313">
    <property type="term" value="F:sulfur dioxygenase activity"/>
    <property type="evidence" value="ECO:0007669"/>
    <property type="project" value="InterPro"/>
</dbReference>
<dbReference type="EMBL" id="BOOH01000047">
    <property type="protein sequence ID" value="GIH79260.1"/>
    <property type="molecule type" value="Genomic_DNA"/>
</dbReference>
<gene>
    <name evidence="3" type="ORF">Plo01_56890</name>
</gene>
<dbReference type="SMART" id="SM00450">
    <property type="entry name" value="RHOD"/>
    <property type="match status" value="2"/>
</dbReference>
<evidence type="ECO:0000259" key="2">
    <source>
        <dbReference type="PROSITE" id="PS50206"/>
    </source>
</evidence>
<dbReference type="InterPro" id="IPR001279">
    <property type="entry name" value="Metallo-B-lactamas"/>
</dbReference>
<dbReference type="CDD" id="cd07724">
    <property type="entry name" value="POD-like_MBL-fold"/>
    <property type="match status" value="1"/>
</dbReference>
<dbReference type="GO" id="GO:0006749">
    <property type="term" value="P:glutathione metabolic process"/>
    <property type="evidence" value="ECO:0007669"/>
    <property type="project" value="InterPro"/>
</dbReference>
<dbReference type="InterPro" id="IPR001307">
    <property type="entry name" value="Thiosulphate_STrfase_CS"/>
</dbReference>
<dbReference type="InterPro" id="IPR001763">
    <property type="entry name" value="Rhodanese-like_dom"/>
</dbReference>
<evidence type="ECO:0000313" key="4">
    <source>
        <dbReference type="Proteomes" id="UP000616724"/>
    </source>
</evidence>
<dbReference type="Gene3D" id="3.40.250.10">
    <property type="entry name" value="Rhodanese-like domain"/>
    <property type="match status" value="2"/>
</dbReference>
<dbReference type="Gene3D" id="3.60.15.10">
    <property type="entry name" value="Ribonuclease Z/Hydroxyacylglutathione hydrolase-like"/>
    <property type="match status" value="1"/>
</dbReference>
<dbReference type="PANTHER" id="PTHR43084:SF1">
    <property type="entry name" value="PERSULFIDE DIOXYGENASE ETHE1, MITOCHONDRIAL"/>
    <property type="match status" value="1"/>
</dbReference>
<name>A0A8J3RQ94_9ACTN</name>
<dbReference type="GO" id="GO:0004792">
    <property type="term" value="F:thiosulfate-cyanide sulfurtransferase activity"/>
    <property type="evidence" value="ECO:0007669"/>
    <property type="project" value="InterPro"/>
</dbReference>
<keyword evidence="4" id="KW-1185">Reference proteome</keyword>
<keyword evidence="3" id="KW-0378">Hydrolase</keyword>
<dbReference type="CDD" id="cd00158">
    <property type="entry name" value="RHOD"/>
    <property type="match status" value="2"/>
</dbReference>
<feature type="domain" description="Rhodanese" evidence="2">
    <location>
        <begin position="260"/>
        <end position="348"/>
    </location>
</feature>